<dbReference type="GO" id="GO:0004377">
    <property type="term" value="F:GDP-Man:Man(3)GlcNAc(2)-PP-Dol alpha-1,2-mannosyltransferase activity"/>
    <property type="evidence" value="ECO:0007669"/>
    <property type="project" value="InterPro"/>
</dbReference>
<dbReference type="PANTHER" id="PTHR45919:SF1">
    <property type="entry name" value="GDP-MAN:MAN(3)GLCNAC(2)-PP-DOL ALPHA-1,2-MANNOSYLTRANSFERASE"/>
    <property type="match status" value="1"/>
</dbReference>
<dbReference type="RefSeq" id="WP_162318060.1">
    <property type="nucleotide sequence ID" value="NZ_JAHQXF010000002.1"/>
</dbReference>
<feature type="domain" description="Glycosyl transferase family 1" evidence="1">
    <location>
        <begin position="203"/>
        <end position="364"/>
    </location>
</feature>
<dbReference type="Pfam" id="PF00534">
    <property type="entry name" value="Glycos_transf_1"/>
    <property type="match status" value="1"/>
</dbReference>
<reference evidence="2 3" key="1">
    <citation type="submission" date="2021-06" db="EMBL/GenBank/DDBJ databases">
        <title>New haloarchaea isolates fom saline soil.</title>
        <authorList>
            <person name="Duran-Viseras A."/>
            <person name="Sanchez-Porro C.S."/>
            <person name="Ventosa A."/>
        </authorList>
    </citation>
    <scope>NUCLEOTIDE SEQUENCE [LARGE SCALE GENOMIC DNA]</scope>
    <source>
        <strain evidence="2 3">JCM 183640</strain>
    </source>
</reference>
<evidence type="ECO:0000313" key="3">
    <source>
        <dbReference type="Proteomes" id="UP000766550"/>
    </source>
</evidence>
<comment type="caution">
    <text evidence="2">The sequence shown here is derived from an EMBL/GenBank/DDBJ whole genome shotgun (WGS) entry which is preliminary data.</text>
</comment>
<accession>A0A8J8C977</accession>
<proteinExistence type="predicted"/>
<dbReference type="AlphaFoldDB" id="A0A8J8C977"/>
<dbReference type="EMBL" id="JAHQXF010000002">
    <property type="protein sequence ID" value="MBV0925225.1"/>
    <property type="molecule type" value="Genomic_DNA"/>
</dbReference>
<keyword evidence="2" id="KW-0328">Glycosyltransferase</keyword>
<name>A0A8J8C977_9EURY</name>
<evidence type="ECO:0000259" key="1">
    <source>
        <dbReference type="Pfam" id="PF00534"/>
    </source>
</evidence>
<dbReference type="PANTHER" id="PTHR45919">
    <property type="entry name" value="GDP-MAN:MAN(3)GLCNAC(2)-PP-DOL ALPHA-1,2-MANNOSYLTRANSFERASE"/>
    <property type="match status" value="1"/>
</dbReference>
<evidence type="ECO:0000313" key="2">
    <source>
        <dbReference type="EMBL" id="MBV0925225.1"/>
    </source>
</evidence>
<dbReference type="InterPro" id="IPR038013">
    <property type="entry name" value="ALG11"/>
</dbReference>
<protein>
    <submittedName>
        <fullName evidence="2">Glycosyltransferase</fullName>
        <ecNumber evidence="2">2.4.-.-</ecNumber>
    </submittedName>
</protein>
<organism evidence="2 3">
    <name type="scientific">Haloarcula limicola</name>
    <dbReference type="NCBI Taxonomy" id="1429915"/>
    <lineage>
        <taxon>Archaea</taxon>
        <taxon>Methanobacteriati</taxon>
        <taxon>Methanobacteriota</taxon>
        <taxon>Stenosarchaea group</taxon>
        <taxon>Halobacteria</taxon>
        <taxon>Halobacteriales</taxon>
        <taxon>Haloarculaceae</taxon>
        <taxon>Haloarcula</taxon>
    </lineage>
</organism>
<dbReference type="Gene3D" id="3.40.50.2000">
    <property type="entry name" value="Glycogen Phosphorylase B"/>
    <property type="match status" value="2"/>
</dbReference>
<dbReference type="SUPFAM" id="SSF53756">
    <property type="entry name" value="UDP-Glycosyltransferase/glycogen phosphorylase"/>
    <property type="match status" value="1"/>
</dbReference>
<dbReference type="OrthoDB" id="132546at2157"/>
<dbReference type="GO" id="GO:0006487">
    <property type="term" value="P:protein N-linked glycosylation"/>
    <property type="evidence" value="ECO:0007669"/>
    <property type="project" value="TreeGrafter"/>
</dbReference>
<keyword evidence="2" id="KW-0808">Transferase</keyword>
<dbReference type="EC" id="2.4.-.-" evidence="2"/>
<gene>
    <name evidence="2" type="ORF">KTS45_13550</name>
</gene>
<keyword evidence="3" id="KW-1185">Reference proteome</keyword>
<sequence length="393" mass="44453">MAEIALFHPGIMRHGGGESVAAHTIEALTDRHSLTVFSLDEPNVKELNKRHGTDIRPEEIQYQNPLPILNRTLRPSITVVNEFLGSSLQLDALASALIQAVTSYRSFAEYDLFFSTSNEFVTNTPVIQYIHFPIYSSFQHARFEPWAPSKKYRLYRSICRRVAGAEDMMNKGSTFVANSNWTANLVRESYNTDVEVVYPPVRTSDFDPNDWMEKEDGFIAIGRIHPSKKQKTIIEILDRLHKRGASYHLHLVGGIGSESYAAEVRKLAESRPYVHLEGYLDREEMVELVEKHKYGLHGRQYEHFGISVAELVAGGCIPFVPDGGGQVEIVGKRSQLMYENPSQAVEKILSVTGNQHLQRDIQKELRGHCLDFSTDRFKKKIQSLVSSELSGCN</sequence>
<dbReference type="InterPro" id="IPR001296">
    <property type="entry name" value="Glyco_trans_1"/>
</dbReference>
<dbReference type="GO" id="GO:0016020">
    <property type="term" value="C:membrane"/>
    <property type="evidence" value="ECO:0007669"/>
    <property type="project" value="TreeGrafter"/>
</dbReference>
<dbReference type="Proteomes" id="UP000766550">
    <property type="component" value="Unassembled WGS sequence"/>
</dbReference>